<dbReference type="Proteomes" id="UP000207741">
    <property type="component" value="Segment"/>
</dbReference>
<reference evidence="2" key="1">
    <citation type="submission" date="2014-08" db="EMBL/GenBank/DDBJ databases">
        <authorList>
            <person name="Edwards T."/>
        </authorList>
    </citation>
    <scope>NUCLEOTIDE SEQUENCE [LARGE SCALE GENOMIC DNA]</scope>
</reference>
<sequence>MKLTTPFSVIKNAMSDIKRMHDFNYTLPKENYWDNECKEHPTNSHCLVYCD</sequence>
<proteinExistence type="predicted"/>
<keyword evidence="2" id="KW-1185">Reference proteome</keyword>
<name>A0A0K0KVY2_9CAUD</name>
<dbReference type="GeneID" id="26640200"/>
<organism evidence="1 2">
    <name type="scientific">Prochlorococcus phage P-TIM68</name>
    <dbReference type="NCBI Taxonomy" id="1542477"/>
    <lineage>
        <taxon>Viruses</taxon>
        <taxon>Duplodnaviria</taxon>
        <taxon>Heunggongvirae</taxon>
        <taxon>Uroviricota</taxon>
        <taxon>Caudoviricetes</taxon>
        <taxon>Pantevenvirales</taxon>
        <taxon>Kyanoviridae</taxon>
        <taxon>Haifavirus</taxon>
        <taxon>Haifavirus tim68</taxon>
    </lineage>
</organism>
<evidence type="ECO:0000313" key="1">
    <source>
        <dbReference type="EMBL" id="AIR93482.1"/>
    </source>
</evidence>
<protein>
    <submittedName>
        <fullName evidence="1">Uncharacterized protein</fullName>
    </submittedName>
</protein>
<evidence type="ECO:0000313" key="2">
    <source>
        <dbReference type="Proteomes" id="UP000207741"/>
    </source>
</evidence>
<dbReference type="EMBL" id="KM359505">
    <property type="protein sequence ID" value="AIR93482.1"/>
    <property type="molecule type" value="Genomic_DNA"/>
</dbReference>
<accession>A0A0K0KVY2</accession>
<dbReference type="KEGG" id="vg:26640200"/>
<dbReference type="RefSeq" id="YP_009213656.1">
    <property type="nucleotide sequence ID" value="NC_028955.1"/>
</dbReference>